<dbReference type="EMBL" id="JABFCZ010000020">
    <property type="protein sequence ID" value="MBD1548135.1"/>
    <property type="molecule type" value="Genomic_DNA"/>
</dbReference>
<reference evidence="2" key="1">
    <citation type="submission" date="2020-05" db="EMBL/GenBank/DDBJ databases">
        <title>Identification of trans-AT polyketide cluster in two marine bacteria, producers of a novel glutaramide-containing polyketide sesbanimide D and analogs.</title>
        <authorList>
            <person name="Kacar D."/>
            <person name="Rodriguez P."/>
            <person name="Canedo L."/>
            <person name="Gonzalez E."/>
            <person name="Galan B."/>
            <person name="De La Calle F."/>
            <person name="Garcia J.L."/>
        </authorList>
    </citation>
    <scope>NUCLEOTIDE SEQUENCE</scope>
    <source>
        <strain evidence="2">PHM038</strain>
    </source>
</reference>
<comment type="caution">
    <text evidence="2">The sequence shown here is derived from an EMBL/GenBank/DDBJ whole genome shotgun (WGS) entry which is preliminary data.</text>
</comment>
<evidence type="ECO:0000313" key="2">
    <source>
        <dbReference type="EMBL" id="MBD1548135.1"/>
    </source>
</evidence>
<dbReference type="Proteomes" id="UP000598467">
    <property type="component" value="Unassembled WGS sequence"/>
</dbReference>
<protein>
    <recommendedName>
        <fullName evidence="4">Pentapeptide repeat protein</fullName>
    </recommendedName>
</protein>
<feature type="transmembrane region" description="Helical" evidence="1">
    <location>
        <begin position="62"/>
        <end position="81"/>
    </location>
</feature>
<dbReference type="RefSeq" id="WP_190292873.1">
    <property type="nucleotide sequence ID" value="NZ_JABFCZ010000020.1"/>
</dbReference>
<evidence type="ECO:0000313" key="3">
    <source>
        <dbReference type="Proteomes" id="UP000598467"/>
    </source>
</evidence>
<proteinExistence type="predicted"/>
<evidence type="ECO:0008006" key="4">
    <source>
        <dbReference type="Google" id="ProtNLM"/>
    </source>
</evidence>
<sequence>MGEDENRRIPEVPTFSEDIWLALAIASAVFTLLGLLFAFWWVFLDPAVGDHMTERSRAVTPFLAAGAAAVTFFSVLWRGTINSRQADEDRRQNDSREEAELALLLEKASDFVASERPEKVSLGLTMFETVVLADNRKYAAPALELVYDQLVPAHRERDEFGLRIIGQIERIFINAKTKKNLKPERRWLDFSAVHKEGGSKTNLTFDFRAIYPVTSVIGAKIYADPEELAKLKEEEGRCSFSKCNFSFSFSFEADVPLRLDNWYFFECAFYGLDISYLSWHLRSAKCTFEKCDFSGAVFEYSDILHSNTFIECTFAGDQPPQIENIVEPDLQENLDTIKFLAEAANIFPAIEKDEIPF</sequence>
<keyword evidence="1" id="KW-0812">Transmembrane</keyword>
<feature type="transmembrane region" description="Helical" evidence="1">
    <location>
        <begin position="20"/>
        <end position="42"/>
    </location>
</feature>
<dbReference type="AlphaFoldDB" id="A0A926P274"/>
<organism evidence="2 3">
    <name type="scientific">Roseibium aggregatum</name>
    <dbReference type="NCBI Taxonomy" id="187304"/>
    <lineage>
        <taxon>Bacteria</taxon>
        <taxon>Pseudomonadati</taxon>
        <taxon>Pseudomonadota</taxon>
        <taxon>Alphaproteobacteria</taxon>
        <taxon>Hyphomicrobiales</taxon>
        <taxon>Stappiaceae</taxon>
        <taxon>Roseibium</taxon>
    </lineage>
</organism>
<gene>
    <name evidence="2" type="ORF">HK439_17860</name>
</gene>
<accession>A0A926P274</accession>
<name>A0A926P274_9HYPH</name>
<evidence type="ECO:0000256" key="1">
    <source>
        <dbReference type="SAM" id="Phobius"/>
    </source>
</evidence>
<keyword evidence="1" id="KW-0472">Membrane</keyword>
<keyword evidence="1" id="KW-1133">Transmembrane helix</keyword>